<dbReference type="InterPro" id="IPR032508">
    <property type="entry name" value="FecR_C"/>
</dbReference>
<evidence type="ECO:0000313" key="4">
    <source>
        <dbReference type="EMBL" id="QIU93433.1"/>
    </source>
</evidence>
<keyword evidence="1" id="KW-0812">Transmembrane</keyword>
<name>A0A6H0KJS9_9BACE</name>
<dbReference type="KEGG" id="bfc:BacF7301_04365"/>
<protein>
    <submittedName>
        <fullName evidence="4">DUF4974 domain-containing protein</fullName>
    </submittedName>
</protein>
<dbReference type="EMBL" id="CP050831">
    <property type="protein sequence ID" value="QIU93433.1"/>
    <property type="molecule type" value="Genomic_DNA"/>
</dbReference>
<feature type="transmembrane region" description="Helical" evidence="1">
    <location>
        <begin position="87"/>
        <end position="108"/>
    </location>
</feature>
<keyword evidence="1" id="KW-1133">Transmembrane helix</keyword>
<dbReference type="Gene3D" id="2.60.120.1440">
    <property type="match status" value="1"/>
</dbReference>
<organism evidence="4 5">
    <name type="scientific">Bacteroides faecium</name>
    <dbReference type="NCBI Taxonomy" id="2715212"/>
    <lineage>
        <taxon>Bacteria</taxon>
        <taxon>Pseudomonadati</taxon>
        <taxon>Bacteroidota</taxon>
        <taxon>Bacteroidia</taxon>
        <taxon>Bacteroidales</taxon>
        <taxon>Bacteroidaceae</taxon>
        <taxon>Bacteroides</taxon>
    </lineage>
</organism>
<evidence type="ECO:0000259" key="3">
    <source>
        <dbReference type="Pfam" id="PF16344"/>
    </source>
</evidence>
<evidence type="ECO:0000259" key="2">
    <source>
        <dbReference type="Pfam" id="PF04773"/>
    </source>
</evidence>
<dbReference type="Pfam" id="PF16344">
    <property type="entry name" value="FecR_C"/>
    <property type="match status" value="1"/>
</dbReference>
<feature type="domain" description="FecR protein" evidence="2">
    <location>
        <begin position="126"/>
        <end position="217"/>
    </location>
</feature>
<dbReference type="PANTHER" id="PTHR30273">
    <property type="entry name" value="PERIPLASMIC SIGNAL SENSOR AND SIGMA FACTOR ACTIVATOR FECR-RELATED"/>
    <property type="match status" value="1"/>
</dbReference>
<dbReference type="RefSeq" id="WP_167960579.1">
    <property type="nucleotide sequence ID" value="NZ_CP050831.1"/>
</dbReference>
<sequence>MQENNNINRINELISSFFEKGLSEKERTELKKILENPENKRYFREAYTIELVARNMKLDDYMDSAYDRVMDTIKGQSHARPVQKRRYLLVWKNIAAVILFTVSCWAAYEWGSRTDSLIDGMTEVNAPLGSKSVLSLPDGSVVTLNSGSSIAYAKSFGTEVRKIELHGEAFLEVQKDKKPFIVSAKGTEITVLGTSFNVKAYDDEDIVETTLVKGSVKVKPDTGREIPEVYLKPNETVLICKKNKDDIQVELKKDVNTLLYTSWKDPKWIIQKETLESIVKKLERKYKVEISIQDEQLKHYKFTGILMDETIQQTLDLMRDTAPIDYCWEQGVIKIRIDKQRSRDFEKIMSN</sequence>
<reference evidence="4 5" key="1">
    <citation type="submission" date="2020-03" db="EMBL/GenBank/DDBJ databases">
        <title>Genomic analysis of Bacteroides faecium CBA7301.</title>
        <authorList>
            <person name="Kim J."/>
            <person name="Roh S.W."/>
        </authorList>
    </citation>
    <scope>NUCLEOTIDE SEQUENCE [LARGE SCALE GENOMIC DNA]</scope>
    <source>
        <strain evidence="4 5">CBA7301</strain>
    </source>
</reference>
<dbReference type="GO" id="GO:0016989">
    <property type="term" value="F:sigma factor antagonist activity"/>
    <property type="evidence" value="ECO:0007669"/>
    <property type="project" value="TreeGrafter"/>
</dbReference>
<feature type="domain" description="Protein FecR C-terminal" evidence="3">
    <location>
        <begin position="268"/>
        <end position="331"/>
    </location>
</feature>
<dbReference type="PIRSF" id="PIRSF018266">
    <property type="entry name" value="FecR"/>
    <property type="match status" value="1"/>
</dbReference>
<evidence type="ECO:0000313" key="5">
    <source>
        <dbReference type="Proteomes" id="UP000501780"/>
    </source>
</evidence>
<gene>
    <name evidence="4" type="ORF">BacF7301_04365</name>
</gene>
<keyword evidence="1" id="KW-0472">Membrane</keyword>
<dbReference type="Gene3D" id="3.55.50.30">
    <property type="match status" value="1"/>
</dbReference>
<dbReference type="PANTHER" id="PTHR30273:SF2">
    <property type="entry name" value="PROTEIN FECR"/>
    <property type="match status" value="1"/>
</dbReference>
<dbReference type="AlphaFoldDB" id="A0A6H0KJS9"/>
<dbReference type="InterPro" id="IPR006860">
    <property type="entry name" value="FecR"/>
</dbReference>
<dbReference type="Pfam" id="PF04773">
    <property type="entry name" value="FecR"/>
    <property type="match status" value="1"/>
</dbReference>
<evidence type="ECO:0000256" key="1">
    <source>
        <dbReference type="SAM" id="Phobius"/>
    </source>
</evidence>
<proteinExistence type="predicted"/>
<accession>A0A6H0KJS9</accession>
<dbReference type="InterPro" id="IPR012373">
    <property type="entry name" value="Ferrdict_sens_TM"/>
</dbReference>
<keyword evidence="5" id="KW-1185">Reference proteome</keyword>
<dbReference type="Proteomes" id="UP000501780">
    <property type="component" value="Chromosome"/>
</dbReference>